<dbReference type="Pfam" id="PF26008">
    <property type="entry name" value="DUF8001"/>
    <property type="match status" value="1"/>
</dbReference>
<reference evidence="2 3" key="1">
    <citation type="submission" date="2020-07" db="EMBL/GenBank/DDBJ databases">
        <title>Gai3-2, isolated from salt lake.</title>
        <authorList>
            <person name="Cui H."/>
            <person name="Shi X."/>
        </authorList>
    </citation>
    <scope>NUCLEOTIDE SEQUENCE [LARGE SCALE GENOMIC DNA]</scope>
    <source>
        <strain evidence="2 3">Gai3-2</strain>
    </source>
</reference>
<evidence type="ECO:0000259" key="1">
    <source>
        <dbReference type="Pfam" id="PF26008"/>
    </source>
</evidence>
<dbReference type="GeneID" id="56029750"/>
<proteinExistence type="predicted"/>
<feature type="domain" description="DUF8001" evidence="1">
    <location>
        <begin position="2"/>
        <end position="77"/>
    </location>
</feature>
<gene>
    <name evidence="2" type="ORF">HUG10_12915</name>
</gene>
<keyword evidence="3" id="KW-1185">Reference proteome</keyword>
<dbReference type="InterPro" id="IPR058314">
    <property type="entry name" value="DUF8001"/>
</dbReference>
<dbReference type="RefSeq" id="WP_179169967.1">
    <property type="nucleotide sequence ID" value="NZ_CP058529.1"/>
</dbReference>
<dbReference type="Proteomes" id="UP000509750">
    <property type="component" value="Chromosome"/>
</dbReference>
<organism evidence="2 3">
    <name type="scientific">Halorarum halophilum</name>
    <dbReference type="NCBI Taxonomy" id="2743090"/>
    <lineage>
        <taxon>Archaea</taxon>
        <taxon>Methanobacteriati</taxon>
        <taxon>Methanobacteriota</taxon>
        <taxon>Stenosarchaea group</taxon>
        <taxon>Halobacteria</taxon>
        <taxon>Halobacteriales</taxon>
        <taxon>Haloferacaceae</taxon>
        <taxon>Halorarum</taxon>
    </lineage>
</organism>
<accession>A0A7D5GCP9</accession>
<evidence type="ECO:0000313" key="2">
    <source>
        <dbReference type="EMBL" id="QLG28392.1"/>
    </source>
</evidence>
<evidence type="ECO:0000313" key="3">
    <source>
        <dbReference type="Proteomes" id="UP000509750"/>
    </source>
</evidence>
<dbReference type="EMBL" id="CP058529">
    <property type="protein sequence ID" value="QLG28392.1"/>
    <property type="molecule type" value="Genomic_DNA"/>
</dbReference>
<dbReference type="KEGG" id="halg:HUG10_12915"/>
<protein>
    <recommendedName>
        <fullName evidence="1">DUF8001 domain-containing protein</fullName>
    </recommendedName>
</protein>
<dbReference type="OrthoDB" id="258836at2157"/>
<name>A0A7D5GCP9_9EURY</name>
<dbReference type="AlphaFoldDB" id="A0A7D5GCP9"/>
<sequence length="78" mass="9041">MEPLRIDAGELTADEIIEAMRDGRRVVVTADLFGDERELTLRHDGETFYCDTPTRLHKHTEEAEMRACIEKMGYAREE</sequence>